<dbReference type="AlphaFoldDB" id="A0A3M0ISU7"/>
<dbReference type="Gene3D" id="2.30.30.850">
    <property type="match status" value="1"/>
</dbReference>
<dbReference type="GO" id="GO:0099106">
    <property type="term" value="F:ion channel regulator activity"/>
    <property type="evidence" value="ECO:0007669"/>
    <property type="project" value="InterPro"/>
</dbReference>
<accession>A0A3M0ISU7</accession>
<comment type="caution">
    <text evidence="8">The sequence shown here is derived from an EMBL/GenBank/DDBJ whole genome shotgun (WGS) entry which is preliminary data.</text>
</comment>
<dbReference type="Proteomes" id="UP000269221">
    <property type="component" value="Unassembled WGS sequence"/>
</dbReference>
<keyword evidence="9" id="KW-1185">Reference proteome</keyword>
<dbReference type="OrthoDB" id="9401544at2759"/>
<keyword evidence="4 7" id="KW-0812">Transmembrane</keyword>
<dbReference type="Gene3D" id="1.20.5.780">
    <property type="entry name" value="Single helix bin"/>
    <property type="match status" value="1"/>
</dbReference>
<organism evidence="8 9">
    <name type="scientific">Hirundo rustica rustica</name>
    <dbReference type="NCBI Taxonomy" id="333673"/>
    <lineage>
        <taxon>Eukaryota</taxon>
        <taxon>Metazoa</taxon>
        <taxon>Chordata</taxon>
        <taxon>Craniata</taxon>
        <taxon>Vertebrata</taxon>
        <taxon>Euteleostomi</taxon>
        <taxon>Archelosauria</taxon>
        <taxon>Archosauria</taxon>
        <taxon>Dinosauria</taxon>
        <taxon>Saurischia</taxon>
        <taxon>Theropoda</taxon>
        <taxon>Coelurosauria</taxon>
        <taxon>Aves</taxon>
        <taxon>Neognathae</taxon>
        <taxon>Neoaves</taxon>
        <taxon>Telluraves</taxon>
        <taxon>Australaves</taxon>
        <taxon>Passeriformes</taxon>
        <taxon>Sylvioidea</taxon>
        <taxon>Hirundinidae</taxon>
        <taxon>Hirundo</taxon>
    </lineage>
</organism>
<evidence type="ECO:0000256" key="6">
    <source>
        <dbReference type="ARBA" id="ARBA00023136"/>
    </source>
</evidence>
<dbReference type="GO" id="GO:0016020">
    <property type="term" value="C:membrane"/>
    <property type="evidence" value="ECO:0007669"/>
    <property type="project" value="UniProtKB-SubCell"/>
</dbReference>
<dbReference type="GO" id="GO:0006811">
    <property type="term" value="P:monoatomic ion transport"/>
    <property type="evidence" value="ECO:0007669"/>
    <property type="project" value="UniProtKB-KW"/>
</dbReference>
<keyword evidence="3 7" id="KW-0813">Transport</keyword>
<name>A0A3M0ISU7_HIRRU</name>
<evidence type="ECO:0000256" key="7">
    <source>
        <dbReference type="RuleBase" id="RU364131"/>
    </source>
</evidence>
<evidence type="ECO:0000256" key="4">
    <source>
        <dbReference type="ARBA" id="ARBA00022692"/>
    </source>
</evidence>
<keyword evidence="6 7" id="KW-0472">Membrane</keyword>
<evidence type="ECO:0000256" key="3">
    <source>
        <dbReference type="ARBA" id="ARBA00022448"/>
    </source>
</evidence>
<evidence type="ECO:0000256" key="1">
    <source>
        <dbReference type="ARBA" id="ARBA00004167"/>
    </source>
</evidence>
<dbReference type="Pfam" id="PF02038">
    <property type="entry name" value="ATP1G1_PLM_MAT8"/>
    <property type="match status" value="1"/>
</dbReference>
<gene>
    <name evidence="8" type="ORF">DUI87_33707</name>
</gene>
<keyword evidence="5 7" id="KW-0406">Ion transport</keyword>
<sequence length="281" mass="32325">MDRGSKLKGNCLVIGEVSEPCDKIRVQNKRKKIEEVCQNTTETMTMEEWKTIWRPSLLETYSYLGKVNWCIMWEEKKNQDFGQKSLFKEQYRKKVEMMELWNCTQVLLTTEAAIWTKERGWIHASRIKGPVDEPKEWTITSEPGDKKLTLKRGLGDAANPFQYDWCHLRVGGLVVAAVLSVVGIIVLFIDPHDHMTLMDPHGPMTQVEPHGPMTPAMPHDHMAWMDRNRPLMTAHDHMTSMDPHNPMTLVEPQGPVMTMTDPHEHTTFMDPHDPDGPPMTT</sequence>
<keyword evidence="7" id="KW-1133">Transmembrane helix</keyword>
<evidence type="ECO:0000256" key="2">
    <source>
        <dbReference type="ARBA" id="ARBA00005948"/>
    </source>
</evidence>
<evidence type="ECO:0000313" key="9">
    <source>
        <dbReference type="Proteomes" id="UP000269221"/>
    </source>
</evidence>
<protein>
    <recommendedName>
        <fullName evidence="7">FXYD domain-containing ion transport regulator</fullName>
    </recommendedName>
</protein>
<proteinExistence type="inferred from homology"/>
<comment type="subcellular location">
    <subcellularLocation>
        <location evidence="1">Membrane</location>
        <topology evidence="1">Single-pass membrane protein</topology>
    </subcellularLocation>
</comment>
<reference evidence="8 9" key="1">
    <citation type="submission" date="2018-07" db="EMBL/GenBank/DDBJ databases">
        <title>A high quality draft genome assembly of the barn swallow (H. rustica rustica).</title>
        <authorList>
            <person name="Formenti G."/>
            <person name="Chiara M."/>
            <person name="Poveda L."/>
            <person name="Francoijs K.-J."/>
            <person name="Bonisoli-Alquati A."/>
            <person name="Canova L."/>
            <person name="Gianfranceschi L."/>
            <person name="Horner D.S."/>
            <person name="Saino N."/>
        </authorList>
    </citation>
    <scope>NUCLEOTIDE SEQUENCE [LARGE SCALE GENOMIC DNA]</scope>
    <source>
        <strain evidence="8">Chelidonia</strain>
        <tissue evidence="8">Blood</tissue>
    </source>
</reference>
<evidence type="ECO:0000313" key="8">
    <source>
        <dbReference type="EMBL" id="RMB89933.1"/>
    </source>
</evidence>
<dbReference type="GO" id="GO:0043269">
    <property type="term" value="P:regulation of monoatomic ion transport"/>
    <property type="evidence" value="ECO:0007669"/>
    <property type="project" value="InterPro"/>
</dbReference>
<dbReference type="EMBL" id="QRBI01000266">
    <property type="protein sequence ID" value="RMB89933.1"/>
    <property type="molecule type" value="Genomic_DNA"/>
</dbReference>
<dbReference type="InterPro" id="IPR000272">
    <property type="entry name" value="Ion-transport_regulator_FXYD"/>
</dbReference>
<comment type="similarity">
    <text evidence="2 7">Belongs to the FXYD family.</text>
</comment>
<evidence type="ECO:0000256" key="5">
    <source>
        <dbReference type="ARBA" id="ARBA00023065"/>
    </source>
</evidence>
<feature type="transmembrane region" description="Helical" evidence="7">
    <location>
        <begin position="170"/>
        <end position="189"/>
    </location>
</feature>